<dbReference type="Proteomes" id="UP000800039">
    <property type="component" value="Unassembled WGS sequence"/>
</dbReference>
<name>A0A9P4LAQ0_9PLEO</name>
<sequence length="212" mass="23243">MPPTMKQEKTHTLPLSVLHDALEQLHHIYRNTIMTCRSERLRGCINSSPVSPYLAHLGKLFASTATMLCSVDGRVRGKSLLFHYRGSLPVQSWCDICCAVTHCQGQCDTAYPGLHALCHLGLYLLSTSWLQHPNATSRLLCSCASLSSRSLISRSQLLGEGLKSGIATNIDVPCHALVPPERSLRVDPFPRLACPALATRLVCDDISPAKRT</sequence>
<keyword evidence="2" id="KW-1185">Reference proteome</keyword>
<gene>
    <name evidence="1" type="ORF">K460DRAFT_61364</name>
</gene>
<accession>A0A9P4LAQ0</accession>
<dbReference type="EMBL" id="ML976615">
    <property type="protein sequence ID" value="KAF1847597.1"/>
    <property type="molecule type" value="Genomic_DNA"/>
</dbReference>
<dbReference type="AlphaFoldDB" id="A0A9P4LAQ0"/>
<protein>
    <submittedName>
        <fullName evidence="1">Uncharacterized protein</fullName>
    </submittedName>
</protein>
<organism evidence="1 2">
    <name type="scientific">Cucurbitaria berberidis CBS 394.84</name>
    <dbReference type="NCBI Taxonomy" id="1168544"/>
    <lineage>
        <taxon>Eukaryota</taxon>
        <taxon>Fungi</taxon>
        <taxon>Dikarya</taxon>
        <taxon>Ascomycota</taxon>
        <taxon>Pezizomycotina</taxon>
        <taxon>Dothideomycetes</taxon>
        <taxon>Pleosporomycetidae</taxon>
        <taxon>Pleosporales</taxon>
        <taxon>Pleosporineae</taxon>
        <taxon>Cucurbitariaceae</taxon>
        <taxon>Cucurbitaria</taxon>
    </lineage>
</organism>
<reference evidence="1" key="1">
    <citation type="submission" date="2020-01" db="EMBL/GenBank/DDBJ databases">
        <authorList>
            <consortium name="DOE Joint Genome Institute"/>
            <person name="Haridas S."/>
            <person name="Albert R."/>
            <person name="Binder M."/>
            <person name="Bloem J."/>
            <person name="Labutti K."/>
            <person name="Salamov A."/>
            <person name="Andreopoulos B."/>
            <person name="Baker S.E."/>
            <person name="Barry K."/>
            <person name="Bills G."/>
            <person name="Bluhm B.H."/>
            <person name="Cannon C."/>
            <person name="Castanera R."/>
            <person name="Culley D.E."/>
            <person name="Daum C."/>
            <person name="Ezra D."/>
            <person name="Gonzalez J.B."/>
            <person name="Henrissat B."/>
            <person name="Kuo A."/>
            <person name="Liang C."/>
            <person name="Lipzen A."/>
            <person name="Lutzoni F."/>
            <person name="Magnuson J."/>
            <person name="Mondo S."/>
            <person name="Nolan M."/>
            <person name="Ohm R."/>
            <person name="Pangilinan J."/>
            <person name="Park H.-J."/>
            <person name="Ramirez L."/>
            <person name="Alfaro M."/>
            <person name="Sun H."/>
            <person name="Tritt A."/>
            <person name="Yoshinaga Y."/>
            <person name="Zwiers L.-H."/>
            <person name="Turgeon B.G."/>
            <person name="Goodwin S.B."/>
            <person name="Spatafora J.W."/>
            <person name="Crous P.W."/>
            <person name="Grigoriev I.V."/>
        </authorList>
    </citation>
    <scope>NUCLEOTIDE SEQUENCE</scope>
    <source>
        <strain evidence="1">CBS 394.84</strain>
    </source>
</reference>
<proteinExistence type="predicted"/>
<evidence type="ECO:0000313" key="1">
    <source>
        <dbReference type="EMBL" id="KAF1847597.1"/>
    </source>
</evidence>
<comment type="caution">
    <text evidence="1">The sequence shown here is derived from an EMBL/GenBank/DDBJ whole genome shotgun (WGS) entry which is preliminary data.</text>
</comment>
<evidence type="ECO:0000313" key="2">
    <source>
        <dbReference type="Proteomes" id="UP000800039"/>
    </source>
</evidence>
<dbReference type="GeneID" id="63855821"/>
<dbReference type="RefSeq" id="XP_040790160.1">
    <property type="nucleotide sequence ID" value="XM_040938565.1"/>
</dbReference>